<name>A0ABQ4F8A1_9ACTN</name>
<evidence type="ECO:0000313" key="2">
    <source>
        <dbReference type="Proteomes" id="UP000651728"/>
    </source>
</evidence>
<dbReference type="EMBL" id="BOOB01000009">
    <property type="protein sequence ID" value="GIH31054.1"/>
    <property type="molecule type" value="Genomic_DNA"/>
</dbReference>
<accession>A0ABQ4F8A1</accession>
<comment type="caution">
    <text evidence="1">The sequence shown here is derived from an EMBL/GenBank/DDBJ whole genome shotgun (WGS) entry which is preliminary data.</text>
</comment>
<dbReference type="Proteomes" id="UP000651728">
    <property type="component" value="Unassembled WGS sequence"/>
</dbReference>
<proteinExistence type="predicted"/>
<protein>
    <submittedName>
        <fullName evidence="1">Uncharacterized protein</fullName>
    </submittedName>
</protein>
<reference evidence="1 2" key="1">
    <citation type="submission" date="2021-01" db="EMBL/GenBank/DDBJ databases">
        <title>Whole genome shotgun sequence of Microbispora amethystogenes NBRC 101907.</title>
        <authorList>
            <person name="Komaki H."/>
            <person name="Tamura T."/>
        </authorList>
    </citation>
    <scope>NUCLEOTIDE SEQUENCE [LARGE SCALE GENOMIC DNA]</scope>
    <source>
        <strain evidence="1 2">NBRC 101907</strain>
    </source>
</reference>
<sequence>MFARLLAVIGRPLADTAALADALDLAHFREQPLEMGDMTTLEDIARVHTGWIIWRSDAGRWWATRRGAVDLEAIRRGCAMTLDADDPEGLAAALTAQEEVTAEIVADLAPIPADSAPTG</sequence>
<organism evidence="1 2">
    <name type="scientific">Microbispora amethystogenes</name>
    <dbReference type="NCBI Taxonomy" id="1427754"/>
    <lineage>
        <taxon>Bacteria</taxon>
        <taxon>Bacillati</taxon>
        <taxon>Actinomycetota</taxon>
        <taxon>Actinomycetes</taxon>
        <taxon>Streptosporangiales</taxon>
        <taxon>Streptosporangiaceae</taxon>
        <taxon>Microbispora</taxon>
    </lineage>
</organism>
<keyword evidence="2" id="KW-1185">Reference proteome</keyword>
<evidence type="ECO:0000313" key="1">
    <source>
        <dbReference type="EMBL" id="GIH31054.1"/>
    </source>
</evidence>
<gene>
    <name evidence="1" type="ORF">Mam01_12180</name>
</gene>